<evidence type="ECO:0000313" key="3">
    <source>
        <dbReference type="Proteomes" id="UP001596406"/>
    </source>
</evidence>
<dbReference type="Proteomes" id="UP001596406">
    <property type="component" value="Unassembled WGS sequence"/>
</dbReference>
<dbReference type="SUPFAM" id="SSF46785">
    <property type="entry name" value="Winged helix' DNA-binding domain"/>
    <property type="match status" value="1"/>
</dbReference>
<feature type="domain" description="HTH arsR-type" evidence="1">
    <location>
        <begin position="9"/>
        <end position="89"/>
    </location>
</feature>
<dbReference type="InterPro" id="IPR036390">
    <property type="entry name" value="WH_DNA-bd_sf"/>
</dbReference>
<dbReference type="InterPro" id="IPR036388">
    <property type="entry name" value="WH-like_DNA-bd_sf"/>
</dbReference>
<protein>
    <submittedName>
        <fullName evidence="2">ArsR/SmtB family transcription factor</fullName>
    </submittedName>
</protein>
<dbReference type="AlphaFoldDB" id="A0ABD5UG01"/>
<proteinExistence type="predicted"/>
<dbReference type="CDD" id="cd00090">
    <property type="entry name" value="HTH_ARSR"/>
    <property type="match status" value="1"/>
</dbReference>
<keyword evidence="3" id="KW-1185">Reference proteome</keyword>
<dbReference type="InterPro" id="IPR011991">
    <property type="entry name" value="ArsR-like_HTH"/>
</dbReference>
<reference evidence="2 3" key="1">
    <citation type="journal article" date="2019" name="Int. J. Syst. Evol. Microbiol.">
        <title>The Global Catalogue of Microorganisms (GCM) 10K type strain sequencing project: providing services to taxonomists for standard genome sequencing and annotation.</title>
        <authorList>
            <consortium name="The Broad Institute Genomics Platform"/>
            <consortium name="The Broad Institute Genome Sequencing Center for Infectious Disease"/>
            <person name="Wu L."/>
            <person name="Ma J."/>
        </authorList>
    </citation>
    <scope>NUCLEOTIDE SEQUENCE [LARGE SCALE GENOMIC DNA]</scope>
    <source>
        <strain evidence="2 3">PSRA2</strain>
    </source>
</reference>
<dbReference type="RefSeq" id="WP_304449422.1">
    <property type="nucleotide sequence ID" value="NZ_JARRAH010000001.1"/>
</dbReference>
<organism evidence="2 3">
    <name type="scientific">Halomarina ordinaria</name>
    <dbReference type="NCBI Taxonomy" id="3033939"/>
    <lineage>
        <taxon>Archaea</taxon>
        <taxon>Methanobacteriati</taxon>
        <taxon>Methanobacteriota</taxon>
        <taxon>Stenosarchaea group</taxon>
        <taxon>Halobacteria</taxon>
        <taxon>Halobacteriales</taxon>
        <taxon>Natronomonadaceae</taxon>
        <taxon>Halomarina</taxon>
    </lineage>
</organism>
<name>A0ABD5UG01_9EURY</name>
<accession>A0ABD5UG01</accession>
<comment type="caution">
    <text evidence="2">The sequence shown here is derived from an EMBL/GenBank/DDBJ whole genome shotgun (WGS) entry which is preliminary data.</text>
</comment>
<dbReference type="Pfam" id="PF12840">
    <property type="entry name" value="HTH_20"/>
    <property type="match status" value="1"/>
</dbReference>
<dbReference type="SMART" id="SM00418">
    <property type="entry name" value="HTH_ARSR"/>
    <property type="match status" value="1"/>
</dbReference>
<evidence type="ECO:0000313" key="2">
    <source>
        <dbReference type="EMBL" id="MFC6837759.1"/>
    </source>
</evidence>
<evidence type="ECO:0000259" key="1">
    <source>
        <dbReference type="SMART" id="SM00418"/>
    </source>
</evidence>
<gene>
    <name evidence="2" type="ORF">ACFQHK_14790</name>
</gene>
<dbReference type="InterPro" id="IPR001845">
    <property type="entry name" value="HTH_ArsR_DNA-bd_dom"/>
</dbReference>
<sequence length="116" mass="13655">MTDEQHVEEILDTIGDPKARLILAEISRGPRSAKELSERCELSQPTVYRRLDMLKEHDLVVGRTTIVEDGNHFKRYECNFNSTLISLEDSEYDVRVYRNENLPDRFTQLWDDLQRA</sequence>
<dbReference type="EMBL" id="JBHSXM010000001">
    <property type="protein sequence ID" value="MFC6837759.1"/>
    <property type="molecule type" value="Genomic_DNA"/>
</dbReference>
<dbReference type="Gene3D" id="1.10.10.10">
    <property type="entry name" value="Winged helix-like DNA-binding domain superfamily/Winged helix DNA-binding domain"/>
    <property type="match status" value="1"/>
</dbReference>